<dbReference type="EMBL" id="HBGU01029137">
    <property type="protein sequence ID" value="CAD9450216.1"/>
    <property type="molecule type" value="Transcribed_RNA"/>
</dbReference>
<accession>A0A7S2DBZ7</accession>
<reference evidence="1" key="1">
    <citation type="submission" date="2021-01" db="EMBL/GenBank/DDBJ databases">
        <authorList>
            <person name="Corre E."/>
            <person name="Pelletier E."/>
            <person name="Niang G."/>
            <person name="Scheremetjew M."/>
            <person name="Finn R."/>
            <person name="Kale V."/>
            <person name="Holt S."/>
            <person name="Cochrane G."/>
            <person name="Meng A."/>
            <person name="Brown T."/>
            <person name="Cohen L."/>
        </authorList>
    </citation>
    <scope>NUCLEOTIDE SEQUENCE</scope>
    <source>
        <strain evidence="1">UTEX LB 985</strain>
    </source>
</reference>
<protein>
    <submittedName>
        <fullName evidence="1">Uncharacterized protein</fullName>
    </submittedName>
</protein>
<name>A0A7S2DBZ7_9EUKA</name>
<organism evidence="1">
    <name type="scientific">Haptolina brevifila</name>
    <dbReference type="NCBI Taxonomy" id="156173"/>
    <lineage>
        <taxon>Eukaryota</taxon>
        <taxon>Haptista</taxon>
        <taxon>Haptophyta</taxon>
        <taxon>Prymnesiophyceae</taxon>
        <taxon>Prymnesiales</taxon>
        <taxon>Prymnesiaceae</taxon>
        <taxon>Haptolina</taxon>
    </lineage>
</organism>
<sequence length="200" mass="20138">MEAAVVVAWAEVILEVADCNQGRDLAAAGEEAEEGVAMTVGQGEVATLVEAAVAMAEVVCSPQWELEEEVAAERVGGLVARPGGSVAAREAPVAVMGTHRVEPEILEAVVEAEEMAVAVAAKMAVMAVVGYSSQPVPVATGVGGKEAAMVRVEVSVEGALATVADTLQSVWEGVGVAGKVECSEVGQVGLETEAALEAAA</sequence>
<proteinExistence type="predicted"/>
<evidence type="ECO:0000313" key="1">
    <source>
        <dbReference type="EMBL" id="CAD9450216.1"/>
    </source>
</evidence>
<gene>
    <name evidence="1" type="ORF">CBRE1094_LOCUS15841</name>
</gene>
<dbReference type="AlphaFoldDB" id="A0A7S2DBZ7"/>